<name>A0ABT5C5I8_9BACT</name>
<dbReference type="InterPro" id="IPR051598">
    <property type="entry name" value="TSUP/Inactive_protease-like"/>
</dbReference>
<feature type="transmembrane region" description="Helical" evidence="5">
    <location>
        <begin position="12"/>
        <end position="33"/>
    </location>
</feature>
<feature type="transmembrane region" description="Helical" evidence="5">
    <location>
        <begin position="285"/>
        <end position="307"/>
    </location>
</feature>
<evidence type="ECO:0000256" key="1">
    <source>
        <dbReference type="ARBA" id="ARBA00004141"/>
    </source>
</evidence>
<dbReference type="InterPro" id="IPR002781">
    <property type="entry name" value="TM_pro_TauE-like"/>
</dbReference>
<accession>A0ABT5C5I8</accession>
<evidence type="ECO:0000313" key="7">
    <source>
        <dbReference type="Proteomes" id="UP001217485"/>
    </source>
</evidence>
<dbReference type="EMBL" id="JAQNDK010000003">
    <property type="protein sequence ID" value="MDC0681213.1"/>
    <property type="molecule type" value="Genomic_DNA"/>
</dbReference>
<feature type="transmembrane region" description="Helical" evidence="5">
    <location>
        <begin position="83"/>
        <end position="105"/>
    </location>
</feature>
<evidence type="ECO:0000256" key="3">
    <source>
        <dbReference type="ARBA" id="ARBA00022989"/>
    </source>
</evidence>
<gene>
    <name evidence="6" type="ORF">POL72_25965</name>
</gene>
<dbReference type="PANTHER" id="PTHR43701">
    <property type="entry name" value="MEMBRANE TRANSPORTER PROTEIN MJ0441-RELATED"/>
    <property type="match status" value="1"/>
</dbReference>
<evidence type="ECO:0000256" key="4">
    <source>
        <dbReference type="ARBA" id="ARBA00023136"/>
    </source>
</evidence>
<proteinExistence type="inferred from homology"/>
<keyword evidence="4 5" id="KW-0472">Membrane</keyword>
<keyword evidence="3 5" id="KW-1133">Transmembrane helix</keyword>
<evidence type="ECO:0000313" key="6">
    <source>
        <dbReference type="EMBL" id="MDC0681213.1"/>
    </source>
</evidence>
<evidence type="ECO:0000256" key="2">
    <source>
        <dbReference type="ARBA" id="ARBA00022692"/>
    </source>
</evidence>
<dbReference type="PANTHER" id="PTHR43701:SF12">
    <property type="entry name" value="MEMBRANE TRANSPORTER PROTEIN YTNM-RELATED"/>
    <property type="match status" value="1"/>
</dbReference>
<dbReference type="RefSeq" id="WP_272098255.1">
    <property type="nucleotide sequence ID" value="NZ_JAQNDK010000003.1"/>
</dbReference>
<feature type="transmembrane region" description="Helical" evidence="5">
    <location>
        <begin position="226"/>
        <end position="244"/>
    </location>
</feature>
<dbReference type="Proteomes" id="UP001217485">
    <property type="component" value="Unassembled WGS sequence"/>
</dbReference>
<keyword evidence="5" id="KW-1003">Cell membrane</keyword>
<feature type="transmembrane region" description="Helical" evidence="5">
    <location>
        <begin position="125"/>
        <end position="143"/>
    </location>
</feature>
<protein>
    <recommendedName>
        <fullName evidence="5">Probable membrane transporter protein</fullName>
    </recommendedName>
</protein>
<comment type="caution">
    <text evidence="6">The sequence shown here is derived from an EMBL/GenBank/DDBJ whole genome shotgun (WGS) entry which is preliminary data.</text>
</comment>
<reference evidence="6 7" key="1">
    <citation type="submission" date="2023-01" db="EMBL/GenBank/DDBJ databases">
        <title>Minimal conservation of predation-associated metabolite biosynthetic gene clusters underscores biosynthetic potential of Myxococcota including descriptions for ten novel species: Archangium lansinium sp. nov., Myxococcus landrumus sp. nov., Nannocystis bai.</title>
        <authorList>
            <person name="Ahearne A."/>
            <person name="Stevens C."/>
            <person name="Dowd S."/>
        </authorList>
    </citation>
    <scope>NUCLEOTIDE SEQUENCE [LARGE SCALE GENOMIC DNA]</scope>
    <source>
        <strain evidence="6 7">WIWO2</strain>
    </source>
</reference>
<keyword evidence="2 5" id="KW-0812">Transmembrane</keyword>
<comment type="subcellular location">
    <subcellularLocation>
        <location evidence="5">Cell membrane</location>
        <topology evidence="5">Multi-pass membrane protein</topology>
    </subcellularLocation>
    <subcellularLocation>
        <location evidence="1">Membrane</location>
        <topology evidence="1">Multi-pass membrane protein</topology>
    </subcellularLocation>
</comment>
<keyword evidence="7" id="KW-1185">Reference proteome</keyword>
<feature type="transmembrane region" description="Helical" evidence="5">
    <location>
        <begin position="192"/>
        <end position="220"/>
    </location>
</feature>
<organism evidence="6 7">
    <name type="scientific">Sorangium atrum</name>
    <dbReference type="NCBI Taxonomy" id="2995308"/>
    <lineage>
        <taxon>Bacteria</taxon>
        <taxon>Pseudomonadati</taxon>
        <taxon>Myxococcota</taxon>
        <taxon>Polyangia</taxon>
        <taxon>Polyangiales</taxon>
        <taxon>Polyangiaceae</taxon>
        <taxon>Sorangium</taxon>
    </lineage>
</organism>
<feature type="transmembrane region" description="Helical" evidence="5">
    <location>
        <begin position="39"/>
        <end position="62"/>
    </location>
</feature>
<comment type="similarity">
    <text evidence="5">Belongs to the 4-toluene sulfonate uptake permease (TSUP) (TC 2.A.102) family.</text>
</comment>
<feature type="transmembrane region" description="Helical" evidence="5">
    <location>
        <begin position="256"/>
        <end position="273"/>
    </location>
</feature>
<evidence type="ECO:0000256" key="5">
    <source>
        <dbReference type="RuleBase" id="RU363041"/>
    </source>
</evidence>
<sequence>MLEISLHAGVGHPVSLVMLALIGLFIGYIAGMFGVGGGFLLTPVLIAIVGVPAPVAVGSALCQKCGTSIASFLKYRHLGRGEPRIDLVMLGGSLIGVDAGTRLLAYLSERGRWVVLGRPVPAVTLVLDLVFIVLLSLTTVYVARDALRARGREAPRGDVTIPGPLVTRIRIPPFIDLPGVGLERVSVPMMAYLGFVLGAASGLMGIGGGVLFMPILLYGFGLSVRNAAGTGVLLLFVTVAVGTFEQALHGFVSLRLALALLVGSSVGSQLGALTTDVLPNRILRLLFAVLVAATVVMIAVDLGHLLIGHQGRR</sequence>
<dbReference type="Pfam" id="PF01925">
    <property type="entry name" value="TauE"/>
    <property type="match status" value="1"/>
</dbReference>